<dbReference type="EMBL" id="NQXA01000008">
    <property type="protein sequence ID" value="PHQ29084.1"/>
    <property type="molecule type" value="Genomic_DNA"/>
</dbReference>
<evidence type="ECO:0000313" key="1">
    <source>
        <dbReference type="EMBL" id="PHQ29084.1"/>
    </source>
</evidence>
<dbReference type="RefSeq" id="WP_099646286.1">
    <property type="nucleotide sequence ID" value="NZ_KZ319291.1"/>
</dbReference>
<protein>
    <submittedName>
        <fullName evidence="1">Uncharacterized protein</fullName>
    </submittedName>
</protein>
<name>A0A2G1VQR0_9FLAO</name>
<evidence type="ECO:0000313" key="2">
    <source>
        <dbReference type="Proteomes" id="UP000229433"/>
    </source>
</evidence>
<dbReference type="AlphaFoldDB" id="A0A2G1VQR0"/>
<dbReference type="Proteomes" id="UP000229433">
    <property type="component" value="Unassembled WGS sequence"/>
</dbReference>
<proteinExistence type="predicted"/>
<keyword evidence="2" id="KW-1185">Reference proteome</keyword>
<accession>A0A2G1VQR0</accession>
<reference evidence="1 2" key="1">
    <citation type="submission" date="2017-08" db="EMBL/GenBank/DDBJ databases">
        <title>The whole genome shortgun sequences of strain Leeuwenhoekiella nanhaiensis G18 from the South China Sea.</title>
        <authorList>
            <person name="Liu Q."/>
        </authorList>
    </citation>
    <scope>NUCLEOTIDE SEQUENCE [LARGE SCALE GENOMIC DNA]</scope>
    <source>
        <strain evidence="1 2">G18</strain>
    </source>
</reference>
<sequence length="203" mass="23533">MESQPEIHLADLNQLHSEKFVLEVYFVQALIFSCQKRVLKITQQSSGQRFINKNLFIVNIGPAFFSYHSDSELSLFTHCLSEKRQSIALNSFIELTIGDKIANPKWVKQKIKNKTTGISIPYNKDLKATPSYSKYFNFIPLYKTDTVLKDRNARLEDIFITAELKNEIELFDSIYEQVKIYITDKRNNSNRWHWGKANASGAT</sequence>
<gene>
    <name evidence="1" type="ORF">CJ305_10755</name>
</gene>
<dbReference type="OrthoDB" id="1443629at2"/>
<comment type="caution">
    <text evidence="1">The sequence shown here is derived from an EMBL/GenBank/DDBJ whole genome shotgun (WGS) entry which is preliminary data.</text>
</comment>
<organism evidence="1 2">
    <name type="scientific">Leeuwenhoekiella nanhaiensis</name>
    <dbReference type="NCBI Taxonomy" id="1655491"/>
    <lineage>
        <taxon>Bacteria</taxon>
        <taxon>Pseudomonadati</taxon>
        <taxon>Bacteroidota</taxon>
        <taxon>Flavobacteriia</taxon>
        <taxon>Flavobacteriales</taxon>
        <taxon>Flavobacteriaceae</taxon>
        <taxon>Leeuwenhoekiella</taxon>
    </lineage>
</organism>